<gene>
    <name evidence="1" type="ORF">EVAR_88873_1</name>
</gene>
<accession>A0A4C1XV95</accession>
<proteinExistence type="predicted"/>
<protein>
    <submittedName>
        <fullName evidence="1">Uncharacterized protein</fullName>
    </submittedName>
</protein>
<dbReference type="AlphaFoldDB" id="A0A4C1XV95"/>
<sequence>MKGLLWAQLDWAETELFVYDKVFSEENLIESWTEFGIEIENGITIGTTDDKVVMVYKKIKKKTIPRLRERS</sequence>
<comment type="caution">
    <text evidence="1">The sequence shown here is derived from an EMBL/GenBank/DDBJ whole genome shotgun (WGS) entry which is preliminary data.</text>
</comment>
<evidence type="ECO:0000313" key="2">
    <source>
        <dbReference type="Proteomes" id="UP000299102"/>
    </source>
</evidence>
<name>A0A4C1XV95_EUMVA</name>
<evidence type="ECO:0000313" key="1">
    <source>
        <dbReference type="EMBL" id="GBP67821.1"/>
    </source>
</evidence>
<reference evidence="1 2" key="1">
    <citation type="journal article" date="2019" name="Commun. Biol.">
        <title>The bagworm genome reveals a unique fibroin gene that provides high tensile strength.</title>
        <authorList>
            <person name="Kono N."/>
            <person name="Nakamura H."/>
            <person name="Ohtoshi R."/>
            <person name="Tomita M."/>
            <person name="Numata K."/>
            <person name="Arakawa K."/>
        </authorList>
    </citation>
    <scope>NUCLEOTIDE SEQUENCE [LARGE SCALE GENOMIC DNA]</scope>
</reference>
<dbReference type="EMBL" id="BGZK01000993">
    <property type="protein sequence ID" value="GBP67821.1"/>
    <property type="molecule type" value="Genomic_DNA"/>
</dbReference>
<organism evidence="1 2">
    <name type="scientific">Eumeta variegata</name>
    <name type="common">Bagworm moth</name>
    <name type="synonym">Eumeta japonica</name>
    <dbReference type="NCBI Taxonomy" id="151549"/>
    <lineage>
        <taxon>Eukaryota</taxon>
        <taxon>Metazoa</taxon>
        <taxon>Ecdysozoa</taxon>
        <taxon>Arthropoda</taxon>
        <taxon>Hexapoda</taxon>
        <taxon>Insecta</taxon>
        <taxon>Pterygota</taxon>
        <taxon>Neoptera</taxon>
        <taxon>Endopterygota</taxon>
        <taxon>Lepidoptera</taxon>
        <taxon>Glossata</taxon>
        <taxon>Ditrysia</taxon>
        <taxon>Tineoidea</taxon>
        <taxon>Psychidae</taxon>
        <taxon>Oiketicinae</taxon>
        <taxon>Eumeta</taxon>
    </lineage>
</organism>
<keyword evidence="2" id="KW-1185">Reference proteome</keyword>
<dbReference type="Proteomes" id="UP000299102">
    <property type="component" value="Unassembled WGS sequence"/>
</dbReference>